<gene>
    <name evidence="2" type="ORF">KK1_029562</name>
</gene>
<name>A0A151S1T5_CAJCA</name>
<proteinExistence type="predicted"/>
<feature type="coiled-coil region" evidence="1">
    <location>
        <begin position="53"/>
        <end position="80"/>
    </location>
</feature>
<dbReference type="Gramene" id="C.cajan_30534.t">
    <property type="protein sequence ID" value="C.cajan_30534.t"/>
    <property type="gene ID" value="C.cajan_30534"/>
</dbReference>
<accession>A0A151S1T5</accession>
<sequence>MSKLFLIRSAQESTETLADINLLILHFFKANNFQNHPPPISQNLHNRLQEDHVTRVTNALQDQEREEEEEKEEVKLISSIINRANDFEEDILPEFEDLLSGVIEFPLPPDKAEKDKVYEIEMANNASELERLRRLVQGLGGREGKLEGELLEDYGLKEQGSDIVELQRDRRSSNSGRISSSKSFARLIMLLINLTSSFSSSSSLCNTANNFPLHNTYEDSPKKYS</sequence>
<dbReference type="EMBL" id="KQ483492">
    <property type="protein sequence ID" value="KYP48760.1"/>
    <property type="molecule type" value="Genomic_DNA"/>
</dbReference>
<protein>
    <submittedName>
        <fullName evidence="2">Uncharacterized protein</fullName>
    </submittedName>
</protein>
<evidence type="ECO:0000313" key="3">
    <source>
        <dbReference type="Proteomes" id="UP000075243"/>
    </source>
</evidence>
<reference evidence="2" key="1">
    <citation type="journal article" date="2012" name="Nat. Biotechnol.">
        <title>Draft genome sequence of pigeonpea (Cajanus cajan), an orphan legume crop of resource-poor farmers.</title>
        <authorList>
            <person name="Varshney R.K."/>
            <person name="Chen W."/>
            <person name="Li Y."/>
            <person name="Bharti A.K."/>
            <person name="Saxena R.K."/>
            <person name="Schlueter J.A."/>
            <person name="Donoghue M.T."/>
            <person name="Azam S."/>
            <person name="Fan G."/>
            <person name="Whaley A.M."/>
            <person name="Farmer A.D."/>
            <person name="Sheridan J."/>
            <person name="Iwata A."/>
            <person name="Tuteja R."/>
            <person name="Penmetsa R.V."/>
            <person name="Wu W."/>
            <person name="Upadhyaya H.D."/>
            <person name="Yang S.P."/>
            <person name="Shah T."/>
            <person name="Saxena K.B."/>
            <person name="Michael T."/>
            <person name="McCombie W.R."/>
            <person name="Yang B."/>
            <person name="Zhang G."/>
            <person name="Yang H."/>
            <person name="Wang J."/>
            <person name="Spillane C."/>
            <person name="Cook D.R."/>
            <person name="May G.D."/>
            <person name="Xu X."/>
            <person name="Jackson S.A."/>
        </authorList>
    </citation>
    <scope>NUCLEOTIDE SEQUENCE [LARGE SCALE GENOMIC DNA]</scope>
</reference>
<keyword evidence="1" id="KW-0175">Coiled coil</keyword>
<evidence type="ECO:0000256" key="1">
    <source>
        <dbReference type="SAM" id="Coils"/>
    </source>
</evidence>
<evidence type="ECO:0000313" key="2">
    <source>
        <dbReference type="EMBL" id="KYP48760.1"/>
    </source>
</evidence>
<keyword evidence="3" id="KW-1185">Reference proteome</keyword>
<dbReference type="STRING" id="3821.A0A151S1T5"/>
<organism evidence="2 3">
    <name type="scientific">Cajanus cajan</name>
    <name type="common">Pigeon pea</name>
    <name type="synonym">Cajanus indicus</name>
    <dbReference type="NCBI Taxonomy" id="3821"/>
    <lineage>
        <taxon>Eukaryota</taxon>
        <taxon>Viridiplantae</taxon>
        <taxon>Streptophyta</taxon>
        <taxon>Embryophyta</taxon>
        <taxon>Tracheophyta</taxon>
        <taxon>Spermatophyta</taxon>
        <taxon>Magnoliopsida</taxon>
        <taxon>eudicotyledons</taxon>
        <taxon>Gunneridae</taxon>
        <taxon>Pentapetalae</taxon>
        <taxon>rosids</taxon>
        <taxon>fabids</taxon>
        <taxon>Fabales</taxon>
        <taxon>Fabaceae</taxon>
        <taxon>Papilionoideae</taxon>
        <taxon>50 kb inversion clade</taxon>
        <taxon>NPAAA clade</taxon>
        <taxon>indigoferoid/millettioid clade</taxon>
        <taxon>Phaseoleae</taxon>
        <taxon>Cajanus</taxon>
    </lineage>
</organism>
<dbReference type="Proteomes" id="UP000075243">
    <property type="component" value="Unassembled WGS sequence"/>
</dbReference>
<dbReference type="AlphaFoldDB" id="A0A151S1T5"/>